<proteinExistence type="predicted"/>
<gene>
    <name evidence="2" type="ORF">BUW47_01170</name>
    <name evidence="3" type="ORF">C1Y38_10285</name>
</gene>
<dbReference type="EMBL" id="POTQ01000031">
    <property type="protein sequence ID" value="PNV57111.1"/>
    <property type="molecule type" value="Genomic_DNA"/>
</dbReference>
<evidence type="ECO:0000313" key="4">
    <source>
        <dbReference type="Proteomes" id="UP000185427"/>
    </source>
</evidence>
<sequence>MSVLKALLYVSFGAELTWLWLMGYTQMWGLVAIFGLIPMLSFDLAQWLSPWSEPKEKDPSNH</sequence>
<protein>
    <submittedName>
        <fullName evidence="2">Uncharacterized protein</fullName>
    </submittedName>
</protein>
<evidence type="ECO:0000313" key="3">
    <source>
        <dbReference type="EMBL" id="PNV57111.1"/>
    </source>
</evidence>
<dbReference type="RefSeq" id="WP_021349134.1">
    <property type="nucleotide sequence ID" value="NZ_CAXOPQ010000022.1"/>
</dbReference>
<dbReference type="Proteomes" id="UP000236514">
    <property type="component" value="Unassembled WGS sequence"/>
</dbReference>
<evidence type="ECO:0000256" key="1">
    <source>
        <dbReference type="SAM" id="Phobius"/>
    </source>
</evidence>
<keyword evidence="1" id="KW-1133">Transmembrane helix</keyword>
<organism evidence="2 4">
    <name type="scientific">Limosilactobacillus fermentum</name>
    <name type="common">Lactobacillus fermentum</name>
    <dbReference type="NCBI Taxonomy" id="1613"/>
    <lineage>
        <taxon>Bacteria</taxon>
        <taxon>Bacillati</taxon>
        <taxon>Bacillota</taxon>
        <taxon>Bacilli</taxon>
        <taxon>Lactobacillales</taxon>
        <taxon>Lactobacillaceae</taxon>
        <taxon>Limosilactobacillus</taxon>
    </lineage>
</organism>
<evidence type="ECO:0000313" key="5">
    <source>
        <dbReference type="Proteomes" id="UP000236514"/>
    </source>
</evidence>
<dbReference type="Proteomes" id="UP000185427">
    <property type="component" value="Chromosome"/>
</dbReference>
<dbReference type="GeneID" id="83715005"/>
<keyword evidence="1" id="KW-0812">Transmembrane</keyword>
<dbReference type="EMBL" id="CP019030">
    <property type="protein sequence ID" value="APU45151.1"/>
    <property type="molecule type" value="Genomic_DNA"/>
</dbReference>
<evidence type="ECO:0000313" key="2">
    <source>
        <dbReference type="EMBL" id="APU45151.1"/>
    </source>
</evidence>
<accession>A0A1L7GT10</accession>
<feature type="transmembrane region" description="Helical" evidence="1">
    <location>
        <begin position="30"/>
        <end position="49"/>
    </location>
</feature>
<dbReference type="AlphaFoldDB" id="A0A1L7GT10"/>
<reference evidence="3 5" key="2">
    <citation type="submission" date="2018-01" db="EMBL/GenBank/DDBJ databases">
        <title>Draft genome sequence of the feruloyl esterase-producing strain Lactobacillus fermentum CRL 1446, isolated from artisanal goat milk cheese.</title>
        <authorList>
            <person name="Abeijon Mukdsi M.C."/>
            <person name="Saavedra L."/>
            <person name="Gauffin Cano M.P."/>
            <person name="Hebert E.M."/>
            <person name="Medina R.B."/>
        </authorList>
    </citation>
    <scope>NUCLEOTIDE SEQUENCE [LARGE SCALE GENOMIC DNA]</scope>
    <source>
        <strain evidence="3 5">CRL 1446</strain>
    </source>
</reference>
<reference evidence="2 4" key="1">
    <citation type="submission" date="2016-12" db="EMBL/GenBank/DDBJ databases">
        <title>Complete Genome Sequence of Lactobacillus fermentum Strain SNUV175, a Probiotic for Treatment of Bacterial Vaginosis.</title>
        <authorList>
            <person name="Lee S."/>
            <person name="You H.J."/>
            <person name="Kwon B."/>
            <person name="Ko G."/>
        </authorList>
    </citation>
    <scope>NUCLEOTIDE SEQUENCE [LARGE SCALE GENOMIC DNA]</scope>
    <source>
        <strain evidence="2 4">SNUV175</strain>
    </source>
</reference>
<keyword evidence="1" id="KW-0472">Membrane</keyword>
<name>A0A1L7GT10_LIMFE</name>